<dbReference type="Gene3D" id="1.10.10.10">
    <property type="entry name" value="Winged helix-like DNA-binding domain superfamily/Winged helix DNA-binding domain"/>
    <property type="match status" value="1"/>
</dbReference>
<evidence type="ECO:0000313" key="5">
    <source>
        <dbReference type="Proteomes" id="UP001597286"/>
    </source>
</evidence>
<dbReference type="InterPro" id="IPR016032">
    <property type="entry name" value="Sig_transdc_resp-reg_C-effctor"/>
</dbReference>
<evidence type="ECO:0000256" key="2">
    <source>
        <dbReference type="PROSITE-ProRule" id="PRU01091"/>
    </source>
</evidence>
<dbReference type="InterPro" id="IPR036108">
    <property type="entry name" value="4pyrrol_syn_uPrphyn_synt_sf"/>
</dbReference>
<accession>A0ABW4P5Y1</accession>
<dbReference type="InterPro" id="IPR001867">
    <property type="entry name" value="OmpR/PhoB-type_DNA-bd"/>
</dbReference>
<feature type="domain" description="OmpR/PhoB-type" evidence="3">
    <location>
        <begin position="278"/>
        <end position="378"/>
    </location>
</feature>
<dbReference type="GO" id="GO:0004852">
    <property type="term" value="F:uroporphyrinogen-III synthase activity"/>
    <property type="evidence" value="ECO:0007669"/>
    <property type="project" value="UniProtKB-EC"/>
</dbReference>
<keyword evidence="4" id="KW-0456">Lyase</keyword>
<evidence type="ECO:0000259" key="3">
    <source>
        <dbReference type="PROSITE" id="PS51755"/>
    </source>
</evidence>
<gene>
    <name evidence="4" type="ORF">ACFSJG_14220</name>
</gene>
<dbReference type="SMART" id="SM00862">
    <property type="entry name" value="Trans_reg_C"/>
    <property type="match status" value="1"/>
</dbReference>
<protein>
    <submittedName>
        <fullName evidence="4">Uroporphyrinogen-III synthase</fullName>
        <ecNumber evidence="4">4.2.1.75</ecNumber>
    </submittedName>
</protein>
<dbReference type="SUPFAM" id="SSF69618">
    <property type="entry name" value="HemD-like"/>
    <property type="match status" value="1"/>
</dbReference>
<dbReference type="SUPFAM" id="SSF46894">
    <property type="entry name" value="C-terminal effector domain of the bipartite response regulators"/>
    <property type="match status" value="1"/>
</dbReference>
<name>A0ABW4P5Y1_9NOCA</name>
<dbReference type="NCBIfam" id="NF005568">
    <property type="entry name" value="PRK07239.1"/>
    <property type="match status" value="1"/>
</dbReference>
<dbReference type="PANTHER" id="PTHR40082:SF1">
    <property type="entry name" value="BLR5956 PROTEIN"/>
    <property type="match status" value="1"/>
</dbReference>
<keyword evidence="1 2" id="KW-0238">DNA-binding</keyword>
<dbReference type="Pfam" id="PF02602">
    <property type="entry name" value="HEM4"/>
    <property type="match status" value="1"/>
</dbReference>
<dbReference type="InterPro" id="IPR036388">
    <property type="entry name" value="WH-like_DNA-bd_sf"/>
</dbReference>
<dbReference type="Proteomes" id="UP001597286">
    <property type="component" value="Unassembled WGS sequence"/>
</dbReference>
<feature type="DNA-binding region" description="OmpR/PhoB-type" evidence="2">
    <location>
        <begin position="278"/>
        <end position="378"/>
    </location>
</feature>
<evidence type="ECO:0000313" key="4">
    <source>
        <dbReference type="EMBL" id="MFD1813374.1"/>
    </source>
</evidence>
<dbReference type="CDD" id="cd00383">
    <property type="entry name" value="trans_reg_C"/>
    <property type="match status" value="1"/>
</dbReference>
<dbReference type="Pfam" id="PF00486">
    <property type="entry name" value="Trans_reg_C"/>
    <property type="match status" value="1"/>
</dbReference>
<dbReference type="Gene3D" id="3.40.50.10090">
    <property type="match status" value="2"/>
</dbReference>
<evidence type="ECO:0000256" key="1">
    <source>
        <dbReference type="ARBA" id="ARBA00023125"/>
    </source>
</evidence>
<dbReference type="EMBL" id="JBHUFB010000010">
    <property type="protein sequence ID" value="MFD1813374.1"/>
    <property type="molecule type" value="Genomic_DNA"/>
</dbReference>
<sequence>MTVTTDETRIGEPLKGFTVGVTAARRSEEFSTLLTRRGATVVNAPAIRIIPLVDDAELERVSRELIERPAEITVATTGIGFRGWMEAVDGWGLAEELGAALGESRILARGPKAKGAIRAADLREEWSPASESSAEVLDHLLSEGVEGKRIAVQLHGATTEWEPLPDFCEVLRLAGAEIVPVPVYRWTPPPDQAAMDRLIELTVTGGLDAVSFTSAPAVASMLMRAKEIGLVEPLLAAFGGRVLAVCVGPVTAAPLEALGVQTTMPTRARLGSLARHIAEELPRRAMKVRAAGHDLSVRGSCVVVDDEVRQLAPAAMSLMRTLARRPGRVVSREELLAVLPGGGGDTHAVETAIARLRSCLGAPKIVQTVVKRGYRLAVDDPADCDDDGKR</sequence>
<organism evidence="4 5">
    <name type="scientific">Rhodococcus gannanensis</name>
    <dbReference type="NCBI Taxonomy" id="1960308"/>
    <lineage>
        <taxon>Bacteria</taxon>
        <taxon>Bacillati</taxon>
        <taxon>Actinomycetota</taxon>
        <taxon>Actinomycetes</taxon>
        <taxon>Mycobacteriales</taxon>
        <taxon>Nocardiaceae</taxon>
        <taxon>Rhodococcus</taxon>
    </lineage>
</organism>
<dbReference type="RefSeq" id="WP_378485840.1">
    <property type="nucleotide sequence ID" value="NZ_JBHUFB010000010.1"/>
</dbReference>
<dbReference type="PROSITE" id="PS51755">
    <property type="entry name" value="OMPR_PHOB"/>
    <property type="match status" value="1"/>
</dbReference>
<dbReference type="InterPro" id="IPR003754">
    <property type="entry name" value="4pyrrol_synth_uPrphyn_synth"/>
</dbReference>
<dbReference type="EC" id="4.2.1.75" evidence="4"/>
<dbReference type="CDD" id="cd06578">
    <property type="entry name" value="HemD"/>
    <property type="match status" value="1"/>
</dbReference>
<keyword evidence="5" id="KW-1185">Reference proteome</keyword>
<proteinExistence type="predicted"/>
<comment type="caution">
    <text evidence="4">The sequence shown here is derived from an EMBL/GenBank/DDBJ whole genome shotgun (WGS) entry which is preliminary data.</text>
</comment>
<reference evidence="5" key="1">
    <citation type="journal article" date="2019" name="Int. J. Syst. Evol. Microbiol.">
        <title>The Global Catalogue of Microorganisms (GCM) 10K type strain sequencing project: providing services to taxonomists for standard genome sequencing and annotation.</title>
        <authorList>
            <consortium name="The Broad Institute Genomics Platform"/>
            <consortium name="The Broad Institute Genome Sequencing Center for Infectious Disease"/>
            <person name="Wu L."/>
            <person name="Ma J."/>
        </authorList>
    </citation>
    <scope>NUCLEOTIDE SEQUENCE [LARGE SCALE GENOMIC DNA]</scope>
    <source>
        <strain evidence="5">DT72</strain>
    </source>
</reference>
<dbReference type="InterPro" id="IPR039793">
    <property type="entry name" value="UROS/Hem4"/>
</dbReference>
<dbReference type="PANTHER" id="PTHR40082">
    <property type="entry name" value="BLR5956 PROTEIN"/>
    <property type="match status" value="1"/>
</dbReference>